<dbReference type="RefSeq" id="WP_016184461.1">
    <property type="nucleotide sequence ID" value="NZ_JXKI01000008.1"/>
</dbReference>
<feature type="transmembrane region" description="Helical" evidence="2">
    <location>
        <begin position="75"/>
        <end position="95"/>
    </location>
</feature>
<feature type="transmembrane region" description="Helical" evidence="2">
    <location>
        <begin position="7"/>
        <end position="26"/>
    </location>
</feature>
<comment type="caution">
    <text evidence="4">The sequence shown here is derived from an EMBL/GenBank/DDBJ whole genome shotgun (WGS) entry which is preliminary data.</text>
</comment>
<keyword evidence="2" id="KW-1133">Transmembrane helix</keyword>
<keyword evidence="2" id="KW-0472">Membrane</keyword>
<evidence type="ECO:0000256" key="2">
    <source>
        <dbReference type="SAM" id="Phobius"/>
    </source>
</evidence>
<feature type="transmembrane region" description="Helical" evidence="2">
    <location>
        <begin position="171"/>
        <end position="188"/>
    </location>
</feature>
<dbReference type="Proteomes" id="UP000014113">
    <property type="component" value="Unassembled WGS sequence"/>
</dbReference>
<dbReference type="PANTHER" id="PTHR36435:SF1">
    <property type="entry name" value="CAAX AMINO TERMINAL PROTEASE FAMILY PROTEIN"/>
    <property type="match status" value="1"/>
</dbReference>
<keyword evidence="5" id="KW-1185">Reference proteome</keyword>
<sequence>MKQFKKILLMVMLIILYTFTNFEVYFNLSAKALFTQQWKWLIIDSLFAVLLFILMQMIYKKISQKNEAIPVKNKLLLTLIFMILALGINFMFSYLPTTANQQVLDTAATNTPILAAVQVRLFAPILEEFIFRGIFMNLFFTKNTNFSAFCSIFISGFLFGFLHTFHLDLALIMYSIIGWLLGSVYYYTKDIRCPIVIHLLLNNI</sequence>
<evidence type="ECO:0000259" key="3">
    <source>
        <dbReference type="Pfam" id="PF02517"/>
    </source>
</evidence>
<dbReference type="InterPro" id="IPR003675">
    <property type="entry name" value="Rce1/LyrA-like_dom"/>
</dbReference>
<dbReference type="PANTHER" id="PTHR36435">
    <property type="entry name" value="SLR1288 PROTEIN"/>
    <property type="match status" value="1"/>
</dbReference>
<reference evidence="4 5" key="1">
    <citation type="submission" date="2013-03" db="EMBL/GenBank/DDBJ databases">
        <title>The Genome Sequence of Enterococcus columbae ATCC_51263 (PacBio/Illumina hybrid assembly).</title>
        <authorList>
            <consortium name="The Broad Institute Genomics Platform"/>
            <consortium name="The Broad Institute Genome Sequencing Center for Infectious Disease"/>
            <person name="Earl A."/>
            <person name="Russ C."/>
            <person name="Gilmore M."/>
            <person name="Surin D."/>
            <person name="Walker B."/>
            <person name="Young S."/>
            <person name="Zeng Q."/>
            <person name="Gargeya S."/>
            <person name="Fitzgerald M."/>
            <person name="Haas B."/>
            <person name="Abouelleil A."/>
            <person name="Allen A.W."/>
            <person name="Alvarado L."/>
            <person name="Arachchi H.M."/>
            <person name="Berlin A.M."/>
            <person name="Chapman S.B."/>
            <person name="Gainer-Dewar J."/>
            <person name="Goldberg J."/>
            <person name="Griggs A."/>
            <person name="Gujja S."/>
            <person name="Hansen M."/>
            <person name="Howarth C."/>
            <person name="Imamovic A."/>
            <person name="Ireland A."/>
            <person name="Larimer J."/>
            <person name="McCowan C."/>
            <person name="Murphy C."/>
            <person name="Pearson M."/>
            <person name="Poon T.W."/>
            <person name="Priest M."/>
            <person name="Roberts A."/>
            <person name="Saif S."/>
            <person name="Shea T."/>
            <person name="Sisk P."/>
            <person name="Sykes S."/>
            <person name="Wortman J."/>
            <person name="Nusbaum C."/>
            <person name="Birren B."/>
        </authorList>
    </citation>
    <scope>NUCLEOTIDE SEQUENCE [LARGE SCALE GENOMIC DNA]</scope>
    <source>
        <strain evidence="4 5">ATCC 51263</strain>
    </source>
</reference>
<dbReference type="PATRIC" id="fig|1121865.3.peg.2317"/>
<organism evidence="4 5">
    <name type="scientific">Enterococcus columbae DSM 7374 = ATCC 51263</name>
    <dbReference type="NCBI Taxonomy" id="1121865"/>
    <lineage>
        <taxon>Bacteria</taxon>
        <taxon>Bacillati</taxon>
        <taxon>Bacillota</taxon>
        <taxon>Bacilli</taxon>
        <taxon>Lactobacillales</taxon>
        <taxon>Enterococcaceae</taxon>
        <taxon>Enterococcus</taxon>
    </lineage>
</organism>
<evidence type="ECO:0000256" key="1">
    <source>
        <dbReference type="ARBA" id="ARBA00009067"/>
    </source>
</evidence>
<dbReference type="InterPro" id="IPR052710">
    <property type="entry name" value="CAAX_protease"/>
</dbReference>
<dbReference type="AlphaFoldDB" id="S0K0T1"/>
<dbReference type="Pfam" id="PF02517">
    <property type="entry name" value="Rce1-like"/>
    <property type="match status" value="1"/>
</dbReference>
<feature type="domain" description="CAAX prenyl protease 2/Lysostaphin resistance protein A-like" evidence="3">
    <location>
        <begin position="111"/>
        <end position="202"/>
    </location>
</feature>
<dbReference type="eggNOG" id="COG1266">
    <property type="taxonomic scope" value="Bacteria"/>
</dbReference>
<proteinExistence type="inferred from homology"/>
<accession>S0K0T1</accession>
<dbReference type="EMBL" id="ASWJ01000007">
    <property type="protein sequence ID" value="EOW83789.1"/>
    <property type="molecule type" value="Genomic_DNA"/>
</dbReference>
<dbReference type="STRING" id="1121865.OMW_02380"/>
<evidence type="ECO:0000313" key="5">
    <source>
        <dbReference type="Proteomes" id="UP000014113"/>
    </source>
</evidence>
<evidence type="ECO:0000313" key="4">
    <source>
        <dbReference type="EMBL" id="EOW83789.1"/>
    </source>
</evidence>
<dbReference type="GO" id="GO:0004175">
    <property type="term" value="F:endopeptidase activity"/>
    <property type="evidence" value="ECO:0007669"/>
    <property type="project" value="UniProtKB-ARBA"/>
</dbReference>
<dbReference type="OrthoDB" id="8607342at2"/>
<dbReference type="GO" id="GO:0080120">
    <property type="term" value="P:CAAX-box protein maturation"/>
    <property type="evidence" value="ECO:0007669"/>
    <property type="project" value="UniProtKB-ARBA"/>
</dbReference>
<name>S0K0T1_9ENTE</name>
<keyword evidence="2" id="KW-0812">Transmembrane</keyword>
<feature type="transmembrane region" description="Helical" evidence="2">
    <location>
        <begin position="146"/>
        <end position="165"/>
    </location>
</feature>
<gene>
    <name evidence="4" type="ORF">I568_01591</name>
</gene>
<feature type="transmembrane region" description="Helical" evidence="2">
    <location>
        <begin position="38"/>
        <end position="55"/>
    </location>
</feature>
<protein>
    <recommendedName>
        <fullName evidence="3">CAAX prenyl protease 2/Lysostaphin resistance protein A-like domain-containing protein</fullName>
    </recommendedName>
</protein>
<comment type="similarity">
    <text evidence="1">Belongs to the UPF0177 family.</text>
</comment>